<evidence type="ECO:0000256" key="5">
    <source>
        <dbReference type="SAM" id="MobiDB-lite"/>
    </source>
</evidence>
<dbReference type="OrthoDB" id="192611at2759"/>
<organism evidence="8 9">
    <name type="scientific">Drosophila guanche</name>
    <name type="common">Fruit fly</name>
    <dbReference type="NCBI Taxonomy" id="7266"/>
    <lineage>
        <taxon>Eukaryota</taxon>
        <taxon>Metazoa</taxon>
        <taxon>Ecdysozoa</taxon>
        <taxon>Arthropoda</taxon>
        <taxon>Hexapoda</taxon>
        <taxon>Insecta</taxon>
        <taxon>Pterygota</taxon>
        <taxon>Neoptera</taxon>
        <taxon>Endopterygota</taxon>
        <taxon>Diptera</taxon>
        <taxon>Brachycera</taxon>
        <taxon>Muscomorpha</taxon>
        <taxon>Ephydroidea</taxon>
        <taxon>Drosophilidae</taxon>
        <taxon>Drosophila</taxon>
        <taxon>Sophophora</taxon>
    </lineage>
</organism>
<accession>A0A3B0J733</accession>
<feature type="domain" description="TB" evidence="6">
    <location>
        <begin position="214"/>
        <end position="242"/>
    </location>
</feature>
<protein>
    <submittedName>
        <fullName evidence="8">Blast:Follistatin-A</fullName>
    </submittedName>
</protein>
<dbReference type="SUPFAM" id="SSF100895">
    <property type="entry name" value="Kazal-type serine protease inhibitors"/>
    <property type="match status" value="3"/>
</dbReference>
<keyword evidence="4" id="KW-0325">Glycoprotein</keyword>
<feature type="domain" description="Kazal-like" evidence="7">
    <location>
        <begin position="715"/>
        <end position="756"/>
    </location>
</feature>
<dbReference type="Gene3D" id="3.90.290.10">
    <property type="entry name" value="TGF-beta binding (TB) domain"/>
    <property type="match status" value="1"/>
</dbReference>
<keyword evidence="2" id="KW-0677">Repeat</keyword>
<evidence type="ECO:0000256" key="1">
    <source>
        <dbReference type="ARBA" id="ARBA00022729"/>
    </source>
</evidence>
<evidence type="ECO:0000313" key="8">
    <source>
        <dbReference type="EMBL" id="SPP75913.1"/>
    </source>
</evidence>
<dbReference type="Pfam" id="PF07648">
    <property type="entry name" value="Kazal_2"/>
    <property type="match status" value="3"/>
</dbReference>
<dbReference type="InterPro" id="IPR036058">
    <property type="entry name" value="Kazal_dom_sf"/>
</dbReference>
<sequence length="834" mass="91374">MPHSHPTNSQNNLTFLKSNYKFKRRDMSTIRALPVASATAEARTPRTLPQLATMSKTSAASASASASESESAAATTVASASASASATTTSHKSRTILSLFIVIAWNSLQEPATGGNGYGCGRAAAGQGRDVNAVRVRHKRMPGTRDPIDEVSKARENHKQQQQGIQEQPTGASLRLNLHRKRGYLILRATSRALSMALFSAGLMFLNMRLAAAGTCWQTHLGTGKCSQIFSTNITKSECCGASQTFSYTDRELSSVEYFFATAIGGGVECAPCIENCKGFKCGPNKKCVKRKGRPKCVCAPECGAALRRRQHEKLWKQSPTVTVTLTVPPRGSRSLSSEIINSNPIAANQRKHQPRHEREQEMQQIEWRQSHKRAHGETKPRRLLVIGSSSRNRNSQEQPTTRRSGGRVEMTAYERRRHRNNQGKHFTRSMTTGANDSSKPDKTPAQATLSAPVSVSVSVSTPAPAQSRHNFANANEPANDSNSNRQYQKLDNATYRHHQASTSTSTSTRRMENAPDHDNGQREPLRHRPKHRSGKDRERHEQRFGAAPAEVASTAATSMLAANTTMSGAKTQAQTRRLYLGEHGSEMTASSVATAAADSHSIDHGHLANAGDLAFLGGIYEPVLTKQQQQQQHKNPVCGTDGRTYNTECQLRKRACRTSNAQLEVAYRGHCKSSCRGVQCLNSHTCVEDQYLTPHCIPCKIECPWEEEVDGRAPNATQAVCGVDGKTYRSVCDINRMICKIGRSIAVAYSGPCREDHAGCDDIVCGPNDTCLVDLQTRLPRCVSCPYNCPRKQQRPVHKICGFNNHTYSSWCEVHQHSCTTGFFIGVKAVGSC</sequence>
<dbReference type="InterPro" id="IPR002350">
    <property type="entry name" value="Kazal_dom"/>
</dbReference>
<dbReference type="OMA" id="CSGVQCL"/>
<evidence type="ECO:0000256" key="2">
    <source>
        <dbReference type="ARBA" id="ARBA00022737"/>
    </source>
</evidence>
<feature type="region of interest" description="Disordered" evidence="5">
    <location>
        <begin position="327"/>
        <end position="553"/>
    </location>
</feature>
<evidence type="ECO:0000259" key="7">
    <source>
        <dbReference type="PROSITE" id="PS51465"/>
    </source>
</evidence>
<dbReference type="CDD" id="cd00104">
    <property type="entry name" value="KAZAL_FS"/>
    <property type="match status" value="3"/>
</dbReference>
<reference evidence="9" key="1">
    <citation type="submission" date="2018-01" db="EMBL/GenBank/DDBJ databases">
        <authorList>
            <person name="Alioto T."/>
            <person name="Alioto T."/>
        </authorList>
    </citation>
    <scope>NUCLEOTIDE SEQUENCE [LARGE SCALE GENOMIC DNA]</scope>
</reference>
<feature type="compositionally biased region" description="Polar residues" evidence="5">
    <location>
        <begin position="469"/>
        <end position="492"/>
    </location>
</feature>
<evidence type="ECO:0000259" key="6">
    <source>
        <dbReference type="PROSITE" id="PS51364"/>
    </source>
</evidence>
<dbReference type="SMART" id="SM00274">
    <property type="entry name" value="FOLN"/>
    <property type="match status" value="3"/>
</dbReference>
<dbReference type="FunFam" id="3.30.60.30:FF:000057">
    <property type="entry name" value="Follistatin, isoform B"/>
    <property type="match status" value="1"/>
</dbReference>
<dbReference type="InterPro" id="IPR003645">
    <property type="entry name" value="Fol_N"/>
</dbReference>
<keyword evidence="3" id="KW-1015">Disulfide bond</keyword>
<feature type="domain" description="Kazal-like" evidence="7">
    <location>
        <begin position="784"/>
        <end position="834"/>
    </location>
</feature>
<dbReference type="STRING" id="7266.A0A3B0J733"/>
<proteinExistence type="predicted"/>
<feature type="compositionally biased region" description="Basic residues" evidence="5">
    <location>
        <begin position="416"/>
        <end position="428"/>
    </location>
</feature>
<dbReference type="GO" id="GO:0050840">
    <property type="term" value="F:extracellular matrix binding"/>
    <property type="evidence" value="ECO:0007669"/>
    <property type="project" value="TreeGrafter"/>
</dbReference>
<dbReference type="Gene3D" id="3.30.60.30">
    <property type="match status" value="3"/>
</dbReference>
<keyword evidence="9" id="KW-1185">Reference proteome</keyword>
<dbReference type="Pfam" id="PF21333">
    <property type="entry name" value="FST_N"/>
    <property type="match status" value="1"/>
</dbReference>
<feature type="domain" description="Kazal-like" evidence="7">
    <location>
        <begin position="632"/>
        <end position="674"/>
    </location>
</feature>
<dbReference type="InterPro" id="IPR017878">
    <property type="entry name" value="TB_dom"/>
</dbReference>
<evidence type="ECO:0000256" key="3">
    <source>
        <dbReference type="ARBA" id="ARBA00023157"/>
    </source>
</evidence>
<feature type="compositionally biased region" description="Basic and acidic residues" evidence="5">
    <location>
        <begin position="510"/>
        <end position="527"/>
    </location>
</feature>
<dbReference type="SMART" id="SM00280">
    <property type="entry name" value="KAZAL"/>
    <property type="match status" value="3"/>
</dbReference>
<dbReference type="PROSITE" id="PS51465">
    <property type="entry name" value="KAZAL_2"/>
    <property type="match status" value="3"/>
</dbReference>
<dbReference type="FunFam" id="3.90.290.10:FF:000013">
    <property type="entry name" value="Follistatin a"/>
    <property type="match status" value="1"/>
</dbReference>
<dbReference type="Proteomes" id="UP000268350">
    <property type="component" value="Unassembled WGS sequence"/>
</dbReference>
<gene>
    <name evidence="8" type="ORF">DGUA_6G003808</name>
</gene>
<feature type="compositionally biased region" description="Low complexity" evidence="5">
    <location>
        <begin position="451"/>
        <end position="468"/>
    </location>
</feature>
<dbReference type="PROSITE" id="PS51364">
    <property type="entry name" value="TB"/>
    <property type="match status" value="1"/>
</dbReference>
<feature type="compositionally biased region" description="Polar residues" evidence="5">
    <location>
        <begin position="334"/>
        <end position="347"/>
    </location>
</feature>
<feature type="compositionally biased region" description="Polar residues" evidence="5">
    <location>
        <begin position="388"/>
        <end position="404"/>
    </location>
</feature>
<dbReference type="PANTHER" id="PTHR13866">
    <property type="entry name" value="SPARC OSTEONECTIN"/>
    <property type="match status" value="1"/>
</dbReference>
<dbReference type="GO" id="GO:0005509">
    <property type="term" value="F:calcium ion binding"/>
    <property type="evidence" value="ECO:0007669"/>
    <property type="project" value="TreeGrafter"/>
</dbReference>
<dbReference type="InterPro" id="IPR036773">
    <property type="entry name" value="TB_dom_sf"/>
</dbReference>
<dbReference type="EMBL" id="OUUW01000001">
    <property type="protein sequence ID" value="SPP75913.1"/>
    <property type="molecule type" value="Genomic_DNA"/>
</dbReference>
<feature type="region of interest" description="Disordered" evidence="5">
    <location>
        <begin position="35"/>
        <end position="55"/>
    </location>
</feature>
<evidence type="ECO:0000313" key="9">
    <source>
        <dbReference type="Proteomes" id="UP000268350"/>
    </source>
</evidence>
<dbReference type="GO" id="GO:0005615">
    <property type="term" value="C:extracellular space"/>
    <property type="evidence" value="ECO:0007669"/>
    <property type="project" value="TreeGrafter"/>
</dbReference>
<name>A0A3B0J733_DROGU</name>
<dbReference type="PANTHER" id="PTHR13866:SF29">
    <property type="entry name" value="FOLLISTATIN"/>
    <property type="match status" value="1"/>
</dbReference>
<dbReference type="FunFam" id="3.30.60.30:FF:000061">
    <property type="entry name" value="Follistatin, isoform A"/>
    <property type="match status" value="1"/>
</dbReference>
<keyword evidence="1" id="KW-0732">Signal</keyword>
<evidence type="ECO:0000256" key="4">
    <source>
        <dbReference type="ARBA" id="ARBA00023180"/>
    </source>
</evidence>
<feature type="compositionally biased region" description="Polar residues" evidence="5">
    <location>
        <begin position="429"/>
        <end position="438"/>
    </location>
</feature>
<dbReference type="GO" id="GO:0005518">
    <property type="term" value="F:collagen binding"/>
    <property type="evidence" value="ECO:0007669"/>
    <property type="project" value="TreeGrafter"/>
</dbReference>
<dbReference type="AlphaFoldDB" id="A0A3B0J733"/>